<dbReference type="Proteomes" id="UP001367676">
    <property type="component" value="Unassembled WGS sequence"/>
</dbReference>
<evidence type="ECO:0000313" key="2">
    <source>
        <dbReference type="Proteomes" id="UP001367676"/>
    </source>
</evidence>
<sequence>MDADGDGWMGWMRSFVGYYCLLEAADRCWLYRLPVLVHCMSVRVPVCRAFFFYNCVAEVHCGIPRAVRPPSYIKTNTPD</sequence>
<dbReference type="EMBL" id="JBBCAQ010000036">
    <property type="protein sequence ID" value="KAK7575795.1"/>
    <property type="molecule type" value="Genomic_DNA"/>
</dbReference>
<protein>
    <submittedName>
        <fullName evidence="1">Uncharacterized protein</fullName>
    </submittedName>
</protein>
<proteinExistence type="predicted"/>
<name>A0AAN9T766_9HEMI</name>
<accession>A0AAN9T766</accession>
<evidence type="ECO:0000313" key="1">
    <source>
        <dbReference type="EMBL" id="KAK7575795.1"/>
    </source>
</evidence>
<gene>
    <name evidence="1" type="ORF">V9T40_012081</name>
</gene>
<comment type="caution">
    <text evidence="1">The sequence shown here is derived from an EMBL/GenBank/DDBJ whole genome shotgun (WGS) entry which is preliminary data.</text>
</comment>
<dbReference type="AlphaFoldDB" id="A0AAN9T766"/>
<reference evidence="1 2" key="1">
    <citation type="submission" date="2024-03" db="EMBL/GenBank/DDBJ databases">
        <title>Adaptation during the transition from Ophiocordyceps entomopathogen to insect associate is accompanied by gene loss and intensified selection.</title>
        <authorList>
            <person name="Ward C.M."/>
            <person name="Onetto C.A."/>
            <person name="Borneman A.R."/>
        </authorList>
    </citation>
    <scope>NUCLEOTIDE SEQUENCE [LARGE SCALE GENOMIC DNA]</scope>
    <source>
        <strain evidence="1">AWRI1</strain>
        <tissue evidence="1">Single Adult Female</tissue>
    </source>
</reference>
<keyword evidence="2" id="KW-1185">Reference proteome</keyword>
<organism evidence="1 2">
    <name type="scientific">Parthenolecanium corni</name>
    <dbReference type="NCBI Taxonomy" id="536013"/>
    <lineage>
        <taxon>Eukaryota</taxon>
        <taxon>Metazoa</taxon>
        <taxon>Ecdysozoa</taxon>
        <taxon>Arthropoda</taxon>
        <taxon>Hexapoda</taxon>
        <taxon>Insecta</taxon>
        <taxon>Pterygota</taxon>
        <taxon>Neoptera</taxon>
        <taxon>Paraneoptera</taxon>
        <taxon>Hemiptera</taxon>
        <taxon>Sternorrhyncha</taxon>
        <taxon>Coccoidea</taxon>
        <taxon>Coccidae</taxon>
        <taxon>Parthenolecanium</taxon>
    </lineage>
</organism>